<evidence type="ECO:0000313" key="3">
    <source>
        <dbReference type="Proteomes" id="UP000184603"/>
    </source>
</evidence>
<feature type="transmembrane region" description="Helical" evidence="1">
    <location>
        <begin position="130"/>
        <end position="149"/>
    </location>
</feature>
<organism evidence="2 3">
    <name type="scientific">Desulfopila aestuarii DSM 18488</name>
    <dbReference type="NCBI Taxonomy" id="1121416"/>
    <lineage>
        <taxon>Bacteria</taxon>
        <taxon>Pseudomonadati</taxon>
        <taxon>Thermodesulfobacteriota</taxon>
        <taxon>Desulfobulbia</taxon>
        <taxon>Desulfobulbales</taxon>
        <taxon>Desulfocapsaceae</taxon>
        <taxon>Desulfopila</taxon>
    </lineage>
</organism>
<reference evidence="2 3" key="1">
    <citation type="submission" date="2016-12" db="EMBL/GenBank/DDBJ databases">
        <authorList>
            <person name="Song W.-J."/>
            <person name="Kurnit D.M."/>
        </authorList>
    </citation>
    <scope>NUCLEOTIDE SEQUENCE [LARGE SCALE GENOMIC DNA]</scope>
    <source>
        <strain evidence="2 3">DSM 18488</strain>
    </source>
</reference>
<dbReference type="EMBL" id="FRFE01000016">
    <property type="protein sequence ID" value="SHO49943.1"/>
    <property type="molecule type" value="Genomic_DNA"/>
</dbReference>
<accession>A0A1M7YBE7</accession>
<feature type="transmembrane region" description="Helical" evidence="1">
    <location>
        <begin position="282"/>
        <end position="303"/>
    </location>
</feature>
<dbReference type="RefSeq" id="WP_073614650.1">
    <property type="nucleotide sequence ID" value="NZ_FRFE01000016.1"/>
</dbReference>
<dbReference type="OrthoDB" id="9810382at2"/>
<feature type="transmembrane region" description="Helical" evidence="1">
    <location>
        <begin position="323"/>
        <end position="344"/>
    </location>
</feature>
<sequence length="354" mass="39589">MATILIPPADTLPVAWGWFQFLLLLTFPLHLLAMNAMLGGLILGVVAHLRGDEVERRLAHRIAVITPMLIALTVNLGVAPYLFLQVLYGQFIYTSSILMGIGWILVVPLLMFAYRGVYLYDFHFEKLGRLGLVIGGICAVIFLGIAAIFSHNMLLMGLPERFGEYFSHLDGSMLIASENSFPFRYLHMVLGALAMGGLAVALMGRFRAERDLELAEYSAKHGLRVFLGVTVINTVVGILYLLSLPRGQMLLFMGRDMGATIAFALGLLLTVGMLFTAWRGRLWMTIAHAVPLVVIMVFMRSWLRTGYLQKYYTLDQLQVVPQYSPMIFFFVILIFGLLCLGWLWKKSAEALAQT</sequence>
<dbReference type="STRING" id="1121416.SAMN02745220_03177"/>
<evidence type="ECO:0000256" key="1">
    <source>
        <dbReference type="SAM" id="Phobius"/>
    </source>
</evidence>
<feature type="transmembrane region" description="Helical" evidence="1">
    <location>
        <begin position="185"/>
        <end position="204"/>
    </location>
</feature>
<gene>
    <name evidence="2" type="ORF">SAMN02745220_03177</name>
</gene>
<feature type="transmembrane region" description="Helical" evidence="1">
    <location>
        <begin position="225"/>
        <end position="245"/>
    </location>
</feature>
<keyword evidence="3" id="KW-1185">Reference proteome</keyword>
<protein>
    <submittedName>
        <fullName evidence="2">Uncharacterized protein</fullName>
    </submittedName>
</protein>
<evidence type="ECO:0000313" key="2">
    <source>
        <dbReference type="EMBL" id="SHO49943.1"/>
    </source>
</evidence>
<dbReference type="Proteomes" id="UP000184603">
    <property type="component" value="Unassembled WGS sequence"/>
</dbReference>
<feature type="transmembrane region" description="Helical" evidence="1">
    <location>
        <begin position="257"/>
        <end position="275"/>
    </location>
</feature>
<keyword evidence="1" id="KW-1133">Transmembrane helix</keyword>
<dbReference type="AlphaFoldDB" id="A0A1M7YBE7"/>
<feature type="transmembrane region" description="Helical" evidence="1">
    <location>
        <begin position="96"/>
        <end position="118"/>
    </location>
</feature>
<keyword evidence="1" id="KW-0472">Membrane</keyword>
<feature type="transmembrane region" description="Helical" evidence="1">
    <location>
        <begin position="58"/>
        <end position="84"/>
    </location>
</feature>
<feature type="transmembrane region" description="Helical" evidence="1">
    <location>
        <begin position="18"/>
        <end position="46"/>
    </location>
</feature>
<keyword evidence="1" id="KW-0812">Transmembrane</keyword>
<name>A0A1M7YBE7_9BACT</name>
<proteinExistence type="predicted"/>